<evidence type="ECO:0000256" key="1">
    <source>
        <dbReference type="SAM" id="MobiDB-lite"/>
    </source>
</evidence>
<dbReference type="EMBL" id="GBXM01000244">
    <property type="protein sequence ID" value="JAI08334.1"/>
    <property type="molecule type" value="Transcribed_RNA"/>
</dbReference>
<name>A0A0E9Y2K1_ANGAN</name>
<evidence type="ECO:0000313" key="2">
    <source>
        <dbReference type="EMBL" id="JAI08334.1"/>
    </source>
</evidence>
<feature type="compositionally biased region" description="Polar residues" evidence="1">
    <location>
        <begin position="43"/>
        <end position="63"/>
    </location>
</feature>
<reference evidence="2" key="1">
    <citation type="submission" date="2014-11" db="EMBL/GenBank/DDBJ databases">
        <authorList>
            <person name="Amaro Gonzalez C."/>
        </authorList>
    </citation>
    <scope>NUCLEOTIDE SEQUENCE</scope>
</reference>
<proteinExistence type="predicted"/>
<sequence>MIISADSRVQWKSLTWNTYIPPSNLRNKKNEVMSRPAEFYLIRSSTGDVKTNDSNGTGDLTTRSSGISGPPDPGPELQSLQKQLQCLQAQRADPGN</sequence>
<protein>
    <submittedName>
        <fullName evidence="2">Uncharacterized protein</fullName>
    </submittedName>
</protein>
<organism evidence="2">
    <name type="scientific">Anguilla anguilla</name>
    <name type="common">European freshwater eel</name>
    <name type="synonym">Muraena anguilla</name>
    <dbReference type="NCBI Taxonomy" id="7936"/>
    <lineage>
        <taxon>Eukaryota</taxon>
        <taxon>Metazoa</taxon>
        <taxon>Chordata</taxon>
        <taxon>Craniata</taxon>
        <taxon>Vertebrata</taxon>
        <taxon>Euteleostomi</taxon>
        <taxon>Actinopterygii</taxon>
        <taxon>Neopterygii</taxon>
        <taxon>Teleostei</taxon>
        <taxon>Anguilliformes</taxon>
        <taxon>Anguillidae</taxon>
        <taxon>Anguilla</taxon>
    </lineage>
</organism>
<feature type="compositionally biased region" description="Low complexity" evidence="1">
    <location>
        <begin position="64"/>
        <end position="90"/>
    </location>
</feature>
<accession>A0A0E9Y2K1</accession>
<feature type="region of interest" description="Disordered" evidence="1">
    <location>
        <begin position="43"/>
        <end position="96"/>
    </location>
</feature>
<reference evidence="2" key="2">
    <citation type="journal article" date="2015" name="Fish Shellfish Immunol.">
        <title>Early steps in the European eel (Anguilla anguilla)-Vibrio vulnificus interaction in the gills: Role of the RtxA13 toxin.</title>
        <authorList>
            <person name="Callol A."/>
            <person name="Pajuelo D."/>
            <person name="Ebbesson L."/>
            <person name="Teles M."/>
            <person name="MacKenzie S."/>
            <person name="Amaro C."/>
        </authorList>
    </citation>
    <scope>NUCLEOTIDE SEQUENCE</scope>
</reference>
<dbReference type="AlphaFoldDB" id="A0A0E9Y2K1"/>